<feature type="region of interest" description="Disordered" evidence="1">
    <location>
        <begin position="1"/>
        <end position="51"/>
    </location>
</feature>
<dbReference type="AlphaFoldDB" id="A0A2P2KWY7"/>
<accession>A0A2P2KWY7</accession>
<feature type="compositionally biased region" description="Basic residues" evidence="1">
    <location>
        <begin position="20"/>
        <end position="33"/>
    </location>
</feature>
<evidence type="ECO:0000256" key="1">
    <source>
        <dbReference type="SAM" id="MobiDB-lite"/>
    </source>
</evidence>
<protein>
    <submittedName>
        <fullName evidence="2">ELMO domain-containing protein C-like isoform X1</fullName>
    </submittedName>
</protein>
<reference evidence="2" key="1">
    <citation type="submission" date="2018-02" db="EMBL/GenBank/DDBJ databases">
        <title>Rhizophora mucronata_Transcriptome.</title>
        <authorList>
            <person name="Meera S.P."/>
            <person name="Sreeshan A."/>
            <person name="Augustine A."/>
        </authorList>
    </citation>
    <scope>NUCLEOTIDE SEQUENCE</scope>
    <source>
        <tissue evidence="2">Leaf</tissue>
    </source>
</reference>
<dbReference type="EMBL" id="GGEC01029713">
    <property type="protein sequence ID" value="MBX10197.1"/>
    <property type="molecule type" value="Transcribed_RNA"/>
</dbReference>
<name>A0A2P2KWY7_RHIMU</name>
<evidence type="ECO:0000313" key="2">
    <source>
        <dbReference type="EMBL" id="MBX10197.1"/>
    </source>
</evidence>
<sequence length="51" mass="5769">MSAGSTKNRERAILSPPSRSQKKMRSNRGRKRTNHTESEIDVELLVRASDS</sequence>
<proteinExistence type="predicted"/>
<organism evidence="2">
    <name type="scientific">Rhizophora mucronata</name>
    <name type="common">Asiatic mangrove</name>
    <dbReference type="NCBI Taxonomy" id="61149"/>
    <lineage>
        <taxon>Eukaryota</taxon>
        <taxon>Viridiplantae</taxon>
        <taxon>Streptophyta</taxon>
        <taxon>Embryophyta</taxon>
        <taxon>Tracheophyta</taxon>
        <taxon>Spermatophyta</taxon>
        <taxon>Magnoliopsida</taxon>
        <taxon>eudicotyledons</taxon>
        <taxon>Gunneridae</taxon>
        <taxon>Pentapetalae</taxon>
        <taxon>rosids</taxon>
        <taxon>fabids</taxon>
        <taxon>Malpighiales</taxon>
        <taxon>Rhizophoraceae</taxon>
        <taxon>Rhizophora</taxon>
    </lineage>
</organism>